<dbReference type="RefSeq" id="WP_108947792.1">
    <property type="nucleotide sequence ID" value="NZ_CP022187.1"/>
</dbReference>
<dbReference type="PROSITE" id="PS50111">
    <property type="entry name" value="CHEMOTAXIS_TRANSDUC_2"/>
    <property type="match status" value="1"/>
</dbReference>
<dbReference type="Pfam" id="PF17200">
    <property type="entry name" value="sCache_2"/>
    <property type="match status" value="1"/>
</dbReference>
<feature type="domain" description="Methyl-accepting transducer" evidence="11">
    <location>
        <begin position="274"/>
        <end position="510"/>
    </location>
</feature>
<dbReference type="GO" id="GO:0005886">
    <property type="term" value="C:plasma membrane"/>
    <property type="evidence" value="ECO:0007669"/>
    <property type="project" value="UniProtKB-SubCell"/>
</dbReference>
<sequence length="546" mass="58485">MINNLTLRTRIGLLILAAFLGITLTDAIAAFQVKRELMEGHKLQISATIQSAVQLVAGFHDQVAKGELPEDEGKRLALQVLSTMRYGGEDGKTEYLYVWSTGGASVMHPFRPEWRGKNMTEEIRDGQGRYTIKDILAVAKSSGGGFVDTSFPRPGQKEAVDKLQYVMVFQPWDWIIGTGVYVDSVEAEFNNRMMRDLGIAALIMAFIVSFGFLVARSILRQIGGEPAEAVRLMSRAAGGDLTVEVGAAPEGSMLAALSGMLRAFREMIGQISGEASRLASTAEGITHASDQVAIAAHRQADSTSSMAAAIEQMTVSINHISDNAKDNERDSNAASEMAESGEKKVANATSEMHHIRASVSAAADQLRSLESQTNQISSIANVIKEIAAQTNLLALNAAIEAARAGEQGRGFAVVADEVRKLAERTSSATEEIGGMIGAIQADTSRAVGTMEQVLPQVEHGVGLAQDAGQSLRDIRHGADNMVNRLRDVATATQEQSAASDAIAQQVEAIAQMVEETSVSMQNTSESAHTLERVAKDLSAMVSRFKH</sequence>
<dbReference type="SUPFAM" id="SSF58104">
    <property type="entry name" value="Methyl-accepting chemotaxis protein (MCP) signaling domain"/>
    <property type="match status" value="1"/>
</dbReference>
<dbReference type="PRINTS" id="PR00260">
    <property type="entry name" value="CHEMTRNSDUCR"/>
</dbReference>
<feature type="compositionally biased region" description="Basic and acidic residues" evidence="9">
    <location>
        <begin position="322"/>
        <end position="331"/>
    </location>
</feature>
<evidence type="ECO:0000313" key="12">
    <source>
        <dbReference type="EMBL" id="AWI74084.1"/>
    </source>
</evidence>
<evidence type="ECO:0000256" key="2">
    <source>
        <dbReference type="ARBA" id="ARBA00022475"/>
    </source>
</evidence>
<evidence type="ECO:0000256" key="5">
    <source>
        <dbReference type="ARBA" id="ARBA00023136"/>
    </source>
</evidence>
<dbReference type="FunFam" id="1.10.287.950:FF:000001">
    <property type="entry name" value="Methyl-accepting chemotaxis sensory transducer"/>
    <property type="match status" value="1"/>
</dbReference>
<dbReference type="Gene3D" id="3.30.450.20">
    <property type="entry name" value="PAS domain"/>
    <property type="match status" value="1"/>
</dbReference>
<dbReference type="EMBL" id="CP022187">
    <property type="protein sequence ID" value="AWI74084.1"/>
    <property type="molecule type" value="Genomic_DNA"/>
</dbReference>
<dbReference type="Pfam" id="PF00015">
    <property type="entry name" value="MCPsignal"/>
    <property type="match status" value="1"/>
</dbReference>
<evidence type="ECO:0000256" key="3">
    <source>
        <dbReference type="ARBA" id="ARBA00022692"/>
    </source>
</evidence>
<dbReference type="SMART" id="SM00283">
    <property type="entry name" value="MA"/>
    <property type="match status" value="1"/>
</dbReference>
<dbReference type="SMART" id="SM01049">
    <property type="entry name" value="Cache_2"/>
    <property type="match status" value="1"/>
</dbReference>
<dbReference type="InterPro" id="IPR004090">
    <property type="entry name" value="Chemotax_Me-accpt_rcpt"/>
</dbReference>
<gene>
    <name evidence="12" type="ORF">CEW83_01640</name>
</gene>
<keyword evidence="6 8" id="KW-0807">Transducer</keyword>
<dbReference type="InterPro" id="IPR004089">
    <property type="entry name" value="MCPsignal_dom"/>
</dbReference>
<protein>
    <submittedName>
        <fullName evidence="12">Chemotaxis protein</fullName>
    </submittedName>
</protein>
<keyword evidence="3 10" id="KW-0812">Transmembrane</keyword>
<evidence type="ECO:0000313" key="13">
    <source>
        <dbReference type="Proteomes" id="UP000244930"/>
    </source>
</evidence>
<comment type="similarity">
    <text evidence="7">Belongs to the methyl-accepting chemotaxis (MCP) protein family.</text>
</comment>
<keyword evidence="4 10" id="KW-1133">Transmembrane helix</keyword>
<evidence type="ECO:0000256" key="1">
    <source>
        <dbReference type="ARBA" id="ARBA00004651"/>
    </source>
</evidence>
<dbReference type="PANTHER" id="PTHR32089:SF112">
    <property type="entry name" value="LYSOZYME-LIKE PROTEIN-RELATED"/>
    <property type="match status" value="1"/>
</dbReference>
<feature type="region of interest" description="Disordered" evidence="9">
    <location>
        <begin position="320"/>
        <end position="352"/>
    </location>
</feature>
<proteinExistence type="inferred from homology"/>
<dbReference type="Proteomes" id="UP000244930">
    <property type="component" value="Chromosome"/>
</dbReference>
<keyword evidence="13" id="KW-1185">Reference proteome</keyword>
<evidence type="ECO:0000256" key="7">
    <source>
        <dbReference type="ARBA" id="ARBA00029447"/>
    </source>
</evidence>
<evidence type="ECO:0000256" key="9">
    <source>
        <dbReference type="SAM" id="MobiDB-lite"/>
    </source>
</evidence>
<evidence type="ECO:0000256" key="6">
    <source>
        <dbReference type="ARBA" id="ARBA00023224"/>
    </source>
</evidence>
<reference evidence="12 13" key="1">
    <citation type="submission" date="2017-06" db="EMBL/GenBank/DDBJ databases">
        <title>Azoarcus.</title>
        <authorList>
            <person name="Woo J.-H."/>
            <person name="Kim H.-S."/>
        </authorList>
    </citation>
    <scope>NUCLEOTIDE SEQUENCE [LARGE SCALE GENOMIC DNA]</scope>
    <source>
        <strain evidence="12 13">TSPY31</strain>
    </source>
</reference>
<keyword evidence="2" id="KW-1003">Cell membrane</keyword>
<dbReference type="CDD" id="cd11386">
    <property type="entry name" value="MCP_signal"/>
    <property type="match status" value="1"/>
</dbReference>
<evidence type="ECO:0000256" key="8">
    <source>
        <dbReference type="PROSITE-ProRule" id="PRU00284"/>
    </source>
</evidence>
<evidence type="ECO:0000256" key="4">
    <source>
        <dbReference type="ARBA" id="ARBA00022989"/>
    </source>
</evidence>
<dbReference type="AlphaFoldDB" id="A0A2U8GKV5"/>
<name>A0A2U8GKV5_9RHOO</name>
<evidence type="ECO:0000256" key="10">
    <source>
        <dbReference type="SAM" id="Phobius"/>
    </source>
</evidence>
<dbReference type="GO" id="GO:0006935">
    <property type="term" value="P:chemotaxis"/>
    <property type="evidence" value="ECO:0007669"/>
    <property type="project" value="InterPro"/>
</dbReference>
<dbReference type="GO" id="GO:0007165">
    <property type="term" value="P:signal transduction"/>
    <property type="evidence" value="ECO:0007669"/>
    <property type="project" value="UniProtKB-KW"/>
</dbReference>
<dbReference type="InterPro" id="IPR033480">
    <property type="entry name" value="sCache_2"/>
</dbReference>
<feature type="transmembrane region" description="Helical" evidence="10">
    <location>
        <begin position="197"/>
        <end position="215"/>
    </location>
</feature>
<dbReference type="PANTHER" id="PTHR32089">
    <property type="entry name" value="METHYL-ACCEPTING CHEMOTAXIS PROTEIN MCPB"/>
    <property type="match status" value="1"/>
</dbReference>
<dbReference type="Gene3D" id="1.10.287.950">
    <property type="entry name" value="Methyl-accepting chemotaxis protein"/>
    <property type="match status" value="1"/>
</dbReference>
<organism evidence="12 13">
    <name type="scientific">Parazoarcus communis</name>
    <dbReference type="NCBI Taxonomy" id="41977"/>
    <lineage>
        <taxon>Bacteria</taxon>
        <taxon>Pseudomonadati</taxon>
        <taxon>Pseudomonadota</taxon>
        <taxon>Betaproteobacteria</taxon>
        <taxon>Rhodocyclales</taxon>
        <taxon>Zoogloeaceae</taxon>
        <taxon>Parazoarcus</taxon>
    </lineage>
</organism>
<evidence type="ECO:0000259" key="11">
    <source>
        <dbReference type="PROSITE" id="PS50111"/>
    </source>
</evidence>
<accession>A0A2U8GKV5</accession>
<dbReference type="GO" id="GO:0004888">
    <property type="term" value="F:transmembrane signaling receptor activity"/>
    <property type="evidence" value="ECO:0007669"/>
    <property type="project" value="InterPro"/>
</dbReference>
<dbReference type="KEGG" id="acom:CEW83_01640"/>
<keyword evidence="5 10" id="KW-0472">Membrane</keyword>
<comment type="subcellular location">
    <subcellularLocation>
        <location evidence="1">Cell membrane</location>
        <topology evidence="1">Multi-pass membrane protein</topology>
    </subcellularLocation>
</comment>